<dbReference type="EMBL" id="MATO01000038">
    <property type="protein sequence ID" value="OCS90314.1"/>
    <property type="molecule type" value="Genomic_DNA"/>
</dbReference>
<comment type="caution">
    <text evidence="4">The sequence shown here is derived from an EMBL/GenBank/DDBJ whole genome shotgun (WGS) entry which is preliminary data.</text>
</comment>
<proteinExistence type="predicted"/>
<dbReference type="InterPro" id="IPR050624">
    <property type="entry name" value="HTH-type_Tx_Regulator"/>
</dbReference>
<dbReference type="OrthoDB" id="9810250at2"/>
<gene>
    <name evidence="4" type="ORF">A6K76_11970</name>
</gene>
<feature type="domain" description="HTH tetR-type" evidence="3">
    <location>
        <begin position="6"/>
        <end position="66"/>
    </location>
</feature>
<evidence type="ECO:0000313" key="4">
    <source>
        <dbReference type="EMBL" id="OCS90314.1"/>
    </source>
</evidence>
<dbReference type="RefSeq" id="WP_066464914.1">
    <property type="nucleotide sequence ID" value="NZ_MATO01000038.1"/>
</dbReference>
<name>A0A1C0YT38_9BACL</name>
<evidence type="ECO:0000259" key="3">
    <source>
        <dbReference type="PROSITE" id="PS50977"/>
    </source>
</evidence>
<keyword evidence="1 2" id="KW-0238">DNA-binding</keyword>
<accession>A0A1C0YT38</accession>
<dbReference type="InterPro" id="IPR009057">
    <property type="entry name" value="Homeodomain-like_sf"/>
</dbReference>
<dbReference type="Pfam" id="PF00440">
    <property type="entry name" value="TetR_N"/>
    <property type="match status" value="1"/>
</dbReference>
<dbReference type="PANTHER" id="PTHR43479">
    <property type="entry name" value="ACREF/ENVCD OPERON REPRESSOR-RELATED"/>
    <property type="match status" value="1"/>
</dbReference>
<evidence type="ECO:0000313" key="5">
    <source>
        <dbReference type="Proteomes" id="UP000093482"/>
    </source>
</evidence>
<reference evidence="4 5" key="1">
    <citation type="submission" date="2016-07" db="EMBL/GenBank/DDBJ databases">
        <title>Caryophanon latum genome sequencing.</title>
        <authorList>
            <person name="Verma A."/>
            <person name="Pal Y."/>
            <person name="Krishnamurthi S."/>
        </authorList>
    </citation>
    <scope>NUCLEOTIDE SEQUENCE [LARGE SCALE GENOMIC DNA]</scope>
    <source>
        <strain evidence="4 5">DSM 14151</strain>
    </source>
</reference>
<protein>
    <recommendedName>
        <fullName evidence="3">HTH tetR-type domain-containing protein</fullName>
    </recommendedName>
</protein>
<evidence type="ECO:0000256" key="1">
    <source>
        <dbReference type="ARBA" id="ARBA00023125"/>
    </source>
</evidence>
<dbReference type="GO" id="GO:0003677">
    <property type="term" value="F:DNA binding"/>
    <property type="evidence" value="ECO:0007669"/>
    <property type="project" value="UniProtKB-UniRule"/>
</dbReference>
<evidence type="ECO:0000256" key="2">
    <source>
        <dbReference type="PROSITE-ProRule" id="PRU00335"/>
    </source>
</evidence>
<dbReference type="AlphaFoldDB" id="A0A1C0YT38"/>
<dbReference type="PANTHER" id="PTHR43479:SF7">
    <property type="entry name" value="TETR-FAMILY TRANSCRIPTIONAL REGULATOR"/>
    <property type="match status" value="1"/>
</dbReference>
<keyword evidence="5" id="KW-1185">Reference proteome</keyword>
<dbReference type="PROSITE" id="PS50977">
    <property type="entry name" value="HTH_TETR_2"/>
    <property type="match status" value="1"/>
</dbReference>
<dbReference type="Proteomes" id="UP000093482">
    <property type="component" value="Unassembled WGS sequence"/>
</dbReference>
<sequence>MDPRTIRTRQLIVDSFHILIRTTDFSHISVKMITETAHINRATFYAHFVDKYELLDTVLQQLVEEQLAEATSETVGEQLIIELFTGIANVHDAMHSSCRKGYDSFASMIEEVAKNETKALLARVLPASSERERQMISWAIYGAFSQWQHTHSETVEQAAAATATLLEPMLGAIK</sequence>
<dbReference type="Gene3D" id="1.10.357.10">
    <property type="entry name" value="Tetracycline Repressor, domain 2"/>
    <property type="match status" value="1"/>
</dbReference>
<dbReference type="SUPFAM" id="SSF46689">
    <property type="entry name" value="Homeodomain-like"/>
    <property type="match status" value="1"/>
</dbReference>
<feature type="DNA-binding region" description="H-T-H motif" evidence="2">
    <location>
        <begin position="29"/>
        <end position="48"/>
    </location>
</feature>
<dbReference type="InterPro" id="IPR001647">
    <property type="entry name" value="HTH_TetR"/>
</dbReference>
<organism evidence="4 5">
    <name type="scientific">Caryophanon latum</name>
    <dbReference type="NCBI Taxonomy" id="33977"/>
    <lineage>
        <taxon>Bacteria</taxon>
        <taxon>Bacillati</taxon>
        <taxon>Bacillota</taxon>
        <taxon>Bacilli</taxon>
        <taxon>Bacillales</taxon>
        <taxon>Caryophanaceae</taxon>
        <taxon>Caryophanon</taxon>
    </lineage>
</organism>